<keyword evidence="1" id="KW-0645">Protease</keyword>
<dbReference type="GO" id="GO:0006508">
    <property type="term" value="P:proteolysis"/>
    <property type="evidence" value="ECO:0007669"/>
    <property type="project" value="UniProtKB-KW"/>
</dbReference>
<evidence type="ECO:0000256" key="1">
    <source>
        <dbReference type="ARBA" id="ARBA00022670"/>
    </source>
</evidence>
<evidence type="ECO:0000313" key="6">
    <source>
        <dbReference type="Proteomes" id="UP001165121"/>
    </source>
</evidence>
<accession>A0A9W6TV37</accession>
<feature type="compositionally biased region" description="Low complexity" evidence="2">
    <location>
        <begin position="419"/>
        <end position="431"/>
    </location>
</feature>
<dbReference type="Pfam" id="PF13976">
    <property type="entry name" value="gag_pre-integrs"/>
    <property type="match status" value="1"/>
</dbReference>
<dbReference type="Pfam" id="PF22936">
    <property type="entry name" value="Pol_BBD"/>
    <property type="match status" value="1"/>
</dbReference>
<keyword evidence="1" id="KW-0378">Hydrolase</keyword>
<evidence type="ECO:0000256" key="2">
    <source>
        <dbReference type="SAM" id="MobiDB-lite"/>
    </source>
</evidence>
<organism evidence="5 6">
    <name type="scientific">Phytophthora fragariaefolia</name>
    <dbReference type="NCBI Taxonomy" id="1490495"/>
    <lineage>
        <taxon>Eukaryota</taxon>
        <taxon>Sar</taxon>
        <taxon>Stramenopiles</taxon>
        <taxon>Oomycota</taxon>
        <taxon>Peronosporomycetes</taxon>
        <taxon>Peronosporales</taxon>
        <taxon>Peronosporaceae</taxon>
        <taxon>Phytophthora</taxon>
    </lineage>
</organism>
<keyword evidence="6" id="KW-1185">Reference proteome</keyword>
<dbReference type="InterPro" id="IPR025724">
    <property type="entry name" value="GAG-pre-integrase_dom"/>
</dbReference>
<dbReference type="Gene3D" id="3.30.420.10">
    <property type="entry name" value="Ribonuclease H-like superfamily/Ribonuclease H"/>
    <property type="match status" value="1"/>
</dbReference>
<feature type="domain" description="GAG-pre-integrase" evidence="3">
    <location>
        <begin position="208"/>
        <end position="280"/>
    </location>
</feature>
<reference evidence="5" key="1">
    <citation type="submission" date="2023-04" db="EMBL/GenBank/DDBJ databases">
        <title>Phytophthora fragariaefolia NBRC 109709.</title>
        <authorList>
            <person name="Ichikawa N."/>
            <person name="Sato H."/>
            <person name="Tonouchi N."/>
        </authorList>
    </citation>
    <scope>NUCLEOTIDE SEQUENCE</scope>
    <source>
        <strain evidence="5">NBRC 109709</strain>
    </source>
</reference>
<feature type="compositionally biased region" description="Polar residues" evidence="2">
    <location>
        <begin position="445"/>
        <end position="458"/>
    </location>
</feature>
<dbReference type="GO" id="GO:0003676">
    <property type="term" value="F:nucleic acid binding"/>
    <property type="evidence" value="ECO:0007669"/>
    <property type="project" value="InterPro"/>
</dbReference>
<sequence>MDAASSATESVMTGGQKSLYPFHAMLETWKHDLNVWKDRREYIPYNELKLSIEENDRPSEDNRKKFTQESRESGMIAVTVNTSMPVSLAAQATVSPEPSWTIHSGCTRHVTHEARWFTTSGSITVGGENTTPVEGTGQVEMEVTDSKGKKKTLILHDVLFAPQLKFILFSVPAAVKHDFRFSFDRKKCAVQIAARFKIKAMMANHTDLYQFQATPAVKTKVLIAKSGRQSSMMLLRKRLGHPNARTLHHLPRNQTITGLDEEAVNPRAQFFCTVCTLAKSHRSPFNSNRIVEHVQYSLEKVHTDIGGPSPVPSLTGCRYFRIFIDDFSRNMFAYSLTSRSQVYECYEDFRRKALNIFRRDVNVLEYPRPSEVYDSQPNPQSSMDEWEIQVLQADNAKEYEKLGRKPVSHPRPEQTEIRAPPSATTTSAALPILPPLRGDIKPSHYTLSEETPNESFAPTNKKPRLDLTATEVTVDAEDDLREREQRKTLLYTLLSIRYVTVPTTY</sequence>
<evidence type="ECO:0000259" key="4">
    <source>
        <dbReference type="Pfam" id="PF22936"/>
    </source>
</evidence>
<dbReference type="Proteomes" id="UP001165121">
    <property type="component" value="Unassembled WGS sequence"/>
</dbReference>
<gene>
    <name evidence="5" type="ORF">Pfra01_000245600</name>
</gene>
<dbReference type="InterPro" id="IPR039537">
    <property type="entry name" value="Retrotran_Ty1/copia-like"/>
</dbReference>
<dbReference type="GO" id="GO:0008233">
    <property type="term" value="F:peptidase activity"/>
    <property type="evidence" value="ECO:0007669"/>
    <property type="project" value="UniProtKB-KW"/>
</dbReference>
<protein>
    <submittedName>
        <fullName evidence="5">Unnamed protein product</fullName>
    </submittedName>
</protein>
<name>A0A9W6TV37_9STRA</name>
<dbReference type="EMBL" id="BSXT01000197">
    <property type="protein sequence ID" value="GMF20468.1"/>
    <property type="molecule type" value="Genomic_DNA"/>
</dbReference>
<feature type="region of interest" description="Disordered" evidence="2">
    <location>
        <begin position="402"/>
        <end position="468"/>
    </location>
</feature>
<evidence type="ECO:0000313" key="5">
    <source>
        <dbReference type="EMBL" id="GMF20468.1"/>
    </source>
</evidence>
<dbReference type="InterPro" id="IPR036397">
    <property type="entry name" value="RNaseH_sf"/>
</dbReference>
<dbReference type="PANTHER" id="PTHR42648:SF28">
    <property type="entry name" value="TRANSPOSON-ENCODED PROTEIN WITH RIBONUCLEASE H-LIKE AND RETROVIRUS ZINC FINGER-LIKE DOMAINS"/>
    <property type="match status" value="1"/>
</dbReference>
<dbReference type="AlphaFoldDB" id="A0A9W6TV37"/>
<comment type="caution">
    <text evidence="5">The sequence shown here is derived from an EMBL/GenBank/DDBJ whole genome shotgun (WGS) entry which is preliminary data.</text>
</comment>
<evidence type="ECO:0000259" key="3">
    <source>
        <dbReference type="Pfam" id="PF13976"/>
    </source>
</evidence>
<proteinExistence type="predicted"/>
<dbReference type="SUPFAM" id="SSF53098">
    <property type="entry name" value="Ribonuclease H-like"/>
    <property type="match status" value="1"/>
</dbReference>
<dbReference type="OrthoDB" id="121980at2759"/>
<dbReference type="InterPro" id="IPR054722">
    <property type="entry name" value="PolX-like_BBD"/>
</dbReference>
<dbReference type="InterPro" id="IPR012337">
    <property type="entry name" value="RNaseH-like_sf"/>
</dbReference>
<feature type="domain" description="Retrovirus-related Pol polyprotein from transposon TNT 1-94-like beta-barrel" evidence="4">
    <location>
        <begin position="100"/>
        <end position="178"/>
    </location>
</feature>
<dbReference type="PANTHER" id="PTHR42648">
    <property type="entry name" value="TRANSPOSASE, PUTATIVE-RELATED"/>
    <property type="match status" value="1"/>
</dbReference>